<evidence type="ECO:0000256" key="1">
    <source>
        <dbReference type="SAM" id="MobiDB-lite"/>
    </source>
</evidence>
<evidence type="ECO:0008006" key="4">
    <source>
        <dbReference type="Google" id="ProtNLM"/>
    </source>
</evidence>
<evidence type="ECO:0000313" key="2">
    <source>
        <dbReference type="EMBL" id="GAA1425503.1"/>
    </source>
</evidence>
<name>A0ABP4JNJ7_9MICO</name>
<gene>
    <name evidence="2" type="ORF">GCM10009640_24230</name>
</gene>
<dbReference type="EMBL" id="BAAAKK010000005">
    <property type="protein sequence ID" value="GAA1425503.1"/>
    <property type="molecule type" value="Genomic_DNA"/>
</dbReference>
<organism evidence="2 3">
    <name type="scientific">Agrococcus citreus</name>
    <dbReference type="NCBI Taxonomy" id="84643"/>
    <lineage>
        <taxon>Bacteria</taxon>
        <taxon>Bacillati</taxon>
        <taxon>Actinomycetota</taxon>
        <taxon>Actinomycetes</taxon>
        <taxon>Micrococcales</taxon>
        <taxon>Microbacteriaceae</taxon>
        <taxon>Agrococcus</taxon>
    </lineage>
</organism>
<comment type="caution">
    <text evidence="2">The sequence shown here is derived from an EMBL/GenBank/DDBJ whole genome shotgun (WGS) entry which is preliminary data.</text>
</comment>
<proteinExistence type="predicted"/>
<reference evidence="3" key="1">
    <citation type="journal article" date="2019" name="Int. J. Syst. Evol. Microbiol.">
        <title>The Global Catalogue of Microorganisms (GCM) 10K type strain sequencing project: providing services to taxonomists for standard genome sequencing and annotation.</title>
        <authorList>
            <consortium name="The Broad Institute Genomics Platform"/>
            <consortium name="The Broad Institute Genome Sequencing Center for Infectious Disease"/>
            <person name="Wu L."/>
            <person name="Ma J."/>
        </authorList>
    </citation>
    <scope>NUCLEOTIDE SEQUENCE [LARGE SCALE GENOMIC DNA]</scope>
    <source>
        <strain evidence="3">JCM 12398</strain>
    </source>
</reference>
<protein>
    <recommendedName>
        <fullName evidence="4">Glycosyltransferase family 2 protein</fullName>
    </recommendedName>
</protein>
<feature type="compositionally biased region" description="Basic and acidic residues" evidence="1">
    <location>
        <begin position="10"/>
        <end position="22"/>
    </location>
</feature>
<evidence type="ECO:0000313" key="3">
    <source>
        <dbReference type="Proteomes" id="UP001501266"/>
    </source>
</evidence>
<keyword evidence="3" id="KW-1185">Reference proteome</keyword>
<feature type="region of interest" description="Disordered" evidence="1">
    <location>
        <begin position="1"/>
        <end position="22"/>
    </location>
</feature>
<sequence>MAARAIGVPLEEHPSAAQDDRPSPELLREIAGLRVANATSRRRVVDPRGEAVVSMTTHGPRIRLVWVALESIARGERLPRRLVLFLDEAELAAPLPGPLRRLQRRGLEILPAKPGLRVHAKYWPHVAATASHELPLTVADDDMIYPRRWLRVLVEAHRARPELVHGFRVHEMQCSDGAVWPYHLWMPASGTSPSFAHFGTGVSGQILPPALLDRLRERGEAFLERAPRADDVWINATAVGMGIRTAQVEEQARNFPFVPATQATGLYQLNVAGRANDEQLAQSLEPADVARICADFAALKAAREG</sequence>
<accession>A0ABP4JNJ7</accession>
<dbReference type="Proteomes" id="UP001501266">
    <property type="component" value="Unassembled WGS sequence"/>
</dbReference>